<dbReference type="SUPFAM" id="SSF54695">
    <property type="entry name" value="POZ domain"/>
    <property type="match status" value="1"/>
</dbReference>
<gene>
    <name evidence="2" type="ORF">BDZ85DRAFT_28033</name>
</gene>
<evidence type="ECO:0000259" key="1">
    <source>
        <dbReference type="PROSITE" id="PS50097"/>
    </source>
</evidence>
<evidence type="ECO:0000313" key="3">
    <source>
        <dbReference type="Proteomes" id="UP000799538"/>
    </source>
</evidence>
<evidence type="ECO:0000313" key="2">
    <source>
        <dbReference type="EMBL" id="KAF2220528.1"/>
    </source>
</evidence>
<keyword evidence="3" id="KW-1185">Reference proteome</keyword>
<organism evidence="2 3">
    <name type="scientific">Elsinoe ampelina</name>
    <dbReference type="NCBI Taxonomy" id="302913"/>
    <lineage>
        <taxon>Eukaryota</taxon>
        <taxon>Fungi</taxon>
        <taxon>Dikarya</taxon>
        <taxon>Ascomycota</taxon>
        <taxon>Pezizomycotina</taxon>
        <taxon>Dothideomycetes</taxon>
        <taxon>Dothideomycetidae</taxon>
        <taxon>Myriangiales</taxon>
        <taxon>Elsinoaceae</taxon>
        <taxon>Elsinoe</taxon>
    </lineage>
</organism>
<accession>A0A6A6G4Q9</accession>
<sequence>MPGLPSGAWLDTLHSFYNNTTFSDVTIAYGKQRFSAHKVVLASNSQELNDLLVQLTPGHDLRLQLHGCNESALTTMLNFFYNDHEFYNDYTNDSDCDVPELIEFHTLAVKYRADKFAAAVIAVMATVFVQGGWIATDREALHEYLCDIPVEQLGPHYGEMATLVADDYWLSVLNMPSLHEMLKKHPELALAMMVGMKDLENGRAQFDARVCEHCGGVYPEGLQSFKQPVDEPTYVCGICGDEGSMVKW</sequence>
<dbReference type="InterPro" id="IPR011333">
    <property type="entry name" value="SKP1/BTB/POZ_sf"/>
</dbReference>
<dbReference type="InterPro" id="IPR000210">
    <property type="entry name" value="BTB/POZ_dom"/>
</dbReference>
<protein>
    <recommendedName>
        <fullName evidence="1">BTB domain-containing protein</fullName>
    </recommendedName>
</protein>
<dbReference type="EMBL" id="ML992512">
    <property type="protein sequence ID" value="KAF2220528.1"/>
    <property type="molecule type" value="Genomic_DNA"/>
</dbReference>
<dbReference type="CDD" id="cd18186">
    <property type="entry name" value="BTB_POZ_ZBTB_KLHL-like"/>
    <property type="match status" value="1"/>
</dbReference>
<feature type="domain" description="BTB" evidence="1">
    <location>
        <begin position="23"/>
        <end position="89"/>
    </location>
</feature>
<dbReference type="Gene3D" id="3.30.710.10">
    <property type="entry name" value="Potassium Channel Kv1.1, Chain A"/>
    <property type="match status" value="1"/>
</dbReference>
<reference evidence="3" key="1">
    <citation type="journal article" date="2020" name="Stud. Mycol.">
        <title>101 Dothideomycetes genomes: A test case for predicting lifestyles and emergence of pathogens.</title>
        <authorList>
            <person name="Haridas S."/>
            <person name="Albert R."/>
            <person name="Binder M."/>
            <person name="Bloem J."/>
            <person name="LaButti K."/>
            <person name="Salamov A."/>
            <person name="Andreopoulos B."/>
            <person name="Baker S."/>
            <person name="Barry K."/>
            <person name="Bills G."/>
            <person name="Bluhm B."/>
            <person name="Cannon C."/>
            <person name="Castanera R."/>
            <person name="Culley D."/>
            <person name="Daum C."/>
            <person name="Ezra D."/>
            <person name="Gonzalez J."/>
            <person name="Henrissat B."/>
            <person name="Kuo A."/>
            <person name="Liang C."/>
            <person name="Lipzen A."/>
            <person name="Lutzoni F."/>
            <person name="Magnuson J."/>
            <person name="Mondo S."/>
            <person name="Nolan M."/>
            <person name="Ohm R."/>
            <person name="Pangilinan J."/>
            <person name="Park H.-J."/>
            <person name="Ramirez L."/>
            <person name="Alfaro M."/>
            <person name="Sun H."/>
            <person name="Tritt A."/>
            <person name="Yoshinaga Y."/>
            <person name="Zwiers L.-H."/>
            <person name="Turgeon B."/>
            <person name="Goodwin S."/>
            <person name="Spatafora J."/>
            <person name="Crous P."/>
            <person name="Grigoriev I."/>
        </authorList>
    </citation>
    <scope>NUCLEOTIDE SEQUENCE [LARGE SCALE GENOMIC DNA]</scope>
    <source>
        <strain evidence="3">CECT 20119</strain>
    </source>
</reference>
<proteinExistence type="predicted"/>
<dbReference type="AlphaFoldDB" id="A0A6A6G4Q9"/>
<dbReference type="PROSITE" id="PS50097">
    <property type="entry name" value="BTB"/>
    <property type="match status" value="1"/>
</dbReference>
<dbReference type="Pfam" id="PF00651">
    <property type="entry name" value="BTB"/>
    <property type="match status" value="1"/>
</dbReference>
<dbReference type="Proteomes" id="UP000799538">
    <property type="component" value="Unassembled WGS sequence"/>
</dbReference>
<name>A0A6A6G4Q9_9PEZI</name>
<dbReference type="OrthoDB" id="6359816at2759"/>